<dbReference type="AlphaFoldDB" id="A0A166M578"/>
<evidence type="ECO:0000256" key="1">
    <source>
        <dbReference type="SAM" id="Phobius"/>
    </source>
</evidence>
<sequence length="604" mass="65621">LQQSRGRLWKSIAMSNPEKEESLKSQQLYVWKAPLTMCLSMMGGVGFAVGHHCFYRSLAGKPLSPETYHAFGAVGSMTSQQVNIALGTLLASMSKILLSIAVSTAQEQHAWRALKARPSKLISIDGLLTSKSNVLSIVDTRLWLRYPLSMLLSLLFWLLPFAPLLTPATLTVKAVVARNVIIGSVPSVSFNGGALARFATYPDRATYYLGPTDGVRKAAVGSLVSGMIIQMAPVYRNASWSLNFEGPVLQCSALGVHDELRISVTESALAVARDSGHCYQYISWMPASTTDLSPFQPKVIGFEERTSAIRGAVSGPKDAPISIFVAENEYNETTCDGSSFDFSSFTRCTLYSASYYTKFNYQSGVQEINTVTTVNKPSDPWVQGIGPLSKETPSTIKYNIGVSFQAVMDAFSSMLNGSAQIDRNVQGQQVIETQVGITPLAKSLGFYRDQFSDQTEGGRPIPTLIEEMFRNVTLSLLSQTELNPAEPVQANIKTHLHQNIYIYSVAALWIGYGIAVGIAILSIAVGTWAVAAAGSSYSSKFSTILRLAFNVHLSEYLELRDTGGEDPLPNRLENTIVLFPPQHAQAAEVGGSLLGNREEQPQGP</sequence>
<keyword evidence="1" id="KW-0812">Transmembrane</keyword>
<dbReference type="STRING" id="1573173.A0A166M578"/>
<evidence type="ECO:0008006" key="4">
    <source>
        <dbReference type="Google" id="ProtNLM"/>
    </source>
</evidence>
<organism evidence="2 3">
    <name type="scientific">Colletotrichum incanum</name>
    <name type="common">Soybean anthracnose fungus</name>
    <dbReference type="NCBI Taxonomy" id="1573173"/>
    <lineage>
        <taxon>Eukaryota</taxon>
        <taxon>Fungi</taxon>
        <taxon>Dikarya</taxon>
        <taxon>Ascomycota</taxon>
        <taxon>Pezizomycotina</taxon>
        <taxon>Sordariomycetes</taxon>
        <taxon>Hypocreomycetidae</taxon>
        <taxon>Glomerellales</taxon>
        <taxon>Glomerellaceae</taxon>
        <taxon>Colletotrichum</taxon>
        <taxon>Colletotrichum spaethianum species complex</taxon>
    </lineage>
</organism>
<feature type="transmembrane region" description="Helical" evidence="1">
    <location>
        <begin position="500"/>
        <end position="531"/>
    </location>
</feature>
<dbReference type="PANTHER" id="PTHR35041:SF6">
    <property type="entry name" value="FORMYLMETHIONINE DEFORMYLASE-LIKE PROTEIN-RELATED"/>
    <property type="match status" value="1"/>
</dbReference>
<dbReference type="EMBL" id="LFIW01002706">
    <property type="protein sequence ID" value="KZL64297.1"/>
    <property type="molecule type" value="Genomic_DNA"/>
</dbReference>
<evidence type="ECO:0000313" key="2">
    <source>
        <dbReference type="EMBL" id="KZL64297.1"/>
    </source>
</evidence>
<comment type="caution">
    <text evidence="2">The sequence shown here is derived from an EMBL/GenBank/DDBJ whole genome shotgun (WGS) entry which is preliminary data.</text>
</comment>
<keyword evidence="1" id="KW-1133">Transmembrane helix</keyword>
<feature type="non-terminal residue" evidence="2">
    <location>
        <position position="1"/>
    </location>
</feature>
<feature type="transmembrane region" description="Helical" evidence="1">
    <location>
        <begin position="29"/>
        <end position="49"/>
    </location>
</feature>
<evidence type="ECO:0000313" key="3">
    <source>
        <dbReference type="Proteomes" id="UP000076584"/>
    </source>
</evidence>
<feature type="transmembrane region" description="Helical" evidence="1">
    <location>
        <begin position="84"/>
        <end position="105"/>
    </location>
</feature>
<reference evidence="2 3" key="1">
    <citation type="submission" date="2015-06" db="EMBL/GenBank/DDBJ databases">
        <title>Survival trade-offs in plant roots during colonization by closely related pathogenic and mutualistic fungi.</title>
        <authorList>
            <person name="Hacquard S."/>
            <person name="Kracher B."/>
            <person name="Hiruma K."/>
            <person name="Weinman A."/>
            <person name="Muench P."/>
            <person name="Garrido Oter R."/>
            <person name="Ver Loren van Themaat E."/>
            <person name="Dallerey J.-F."/>
            <person name="Damm U."/>
            <person name="Henrissat B."/>
            <person name="Lespinet O."/>
            <person name="Thon M."/>
            <person name="Kemen E."/>
            <person name="McHardy A.C."/>
            <person name="Schulze-Lefert P."/>
            <person name="O'Connell R.J."/>
        </authorList>
    </citation>
    <scope>NUCLEOTIDE SEQUENCE [LARGE SCALE GENOMIC DNA]</scope>
    <source>
        <strain evidence="2 3">MAFF 238704</strain>
    </source>
</reference>
<keyword evidence="3" id="KW-1185">Reference proteome</keyword>
<feature type="transmembrane region" description="Helical" evidence="1">
    <location>
        <begin position="146"/>
        <end position="165"/>
    </location>
</feature>
<protein>
    <recommendedName>
        <fullName evidence="4">Formylmethionine deformylase-like protein</fullName>
    </recommendedName>
</protein>
<dbReference type="PANTHER" id="PTHR35041">
    <property type="entry name" value="MEDIATOR OF RNA POLYMERASE II TRANSCRIPTION SUBUNIT 1"/>
    <property type="match status" value="1"/>
</dbReference>
<keyword evidence="1" id="KW-0472">Membrane</keyword>
<name>A0A166M578_COLIC</name>
<proteinExistence type="predicted"/>
<dbReference type="Proteomes" id="UP000076584">
    <property type="component" value="Unassembled WGS sequence"/>
</dbReference>
<gene>
    <name evidence="2" type="ORF">CI238_00572</name>
</gene>
<accession>A0A166M578</accession>